<organism evidence="2 3">
    <name type="scientific">Cavenderia fasciculata</name>
    <name type="common">Slime mold</name>
    <name type="synonym">Dictyostelium fasciculatum</name>
    <dbReference type="NCBI Taxonomy" id="261658"/>
    <lineage>
        <taxon>Eukaryota</taxon>
        <taxon>Amoebozoa</taxon>
        <taxon>Evosea</taxon>
        <taxon>Eumycetozoa</taxon>
        <taxon>Dictyostelia</taxon>
        <taxon>Acytosteliales</taxon>
        <taxon>Cavenderiaceae</taxon>
        <taxon>Cavenderia</taxon>
    </lineage>
</organism>
<keyword evidence="3" id="KW-1185">Reference proteome</keyword>
<dbReference type="Proteomes" id="UP000007797">
    <property type="component" value="Unassembled WGS sequence"/>
</dbReference>
<dbReference type="KEGG" id="dfa:DFA_00615"/>
<feature type="chain" id="PRO_5003315670" evidence="1">
    <location>
        <begin position="30"/>
        <end position="347"/>
    </location>
</feature>
<gene>
    <name evidence="2" type="ORF">DFA_00615</name>
</gene>
<accession>F4PSW3</accession>
<feature type="signal peptide" evidence="1">
    <location>
        <begin position="1"/>
        <end position="29"/>
    </location>
</feature>
<dbReference type="EMBL" id="GL883010">
    <property type="protein sequence ID" value="EGG20752.1"/>
    <property type="molecule type" value="Genomic_DNA"/>
</dbReference>
<evidence type="ECO:0000256" key="1">
    <source>
        <dbReference type="SAM" id="SignalP"/>
    </source>
</evidence>
<dbReference type="GeneID" id="14873897"/>
<evidence type="ECO:0000313" key="2">
    <source>
        <dbReference type="EMBL" id="EGG20752.1"/>
    </source>
</evidence>
<dbReference type="OrthoDB" id="17754at2759"/>
<dbReference type="AlphaFoldDB" id="F4PSW3"/>
<evidence type="ECO:0000313" key="3">
    <source>
        <dbReference type="Proteomes" id="UP000007797"/>
    </source>
</evidence>
<name>F4PSW3_CACFS</name>
<proteinExistence type="predicted"/>
<protein>
    <submittedName>
        <fullName evidence="2">Countin-like protein</fullName>
    </submittedName>
</protein>
<reference evidence="3" key="1">
    <citation type="journal article" date="2011" name="Genome Res.">
        <title>Phylogeny-wide analysis of social amoeba genomes highlights ancient origins for complex intercellular communication.</title>
        <authorList>
            <person name="Heidel A.J."/>
            <person name="Lawal H.M."/>
            <person name="Felder M."/>
            <person name="Schilde C."/>
            <person name="Helps N.R."/>
            <person name="Tunggal B."/>
            <person name="Rivero F."/>
            <person name="John U."/>
            <person name="Schleicher M."/>
            <person name="Eichinger L."/>
            <person name="Platzer M."/>
            <person name="Noegel A.A."/>
            <person name="Schaap P."/>
            <person name="Gloeckner G."/>
        </authorList>
    </citation>
    <scope>NUCLEOTIDE SEQUENCE [LARGE SCALE GENOMIC DNA]</scope>
    <source>
        <strain evidence="3">SH3</strain>
    </source>
</reference>
<sequence length="347" mass="38214">MSNNNSSSRSLSMIILVLLVLLTIYNSNGGVVQSTIIRANHNNNQNNNQNNNNKNNEYRTQLHDKSTVTPSTIATRIVKNNNNNNNNNVNNINDNNNPIPNNGSNVRTDICLPCVDFFNSYLPTIIKIVTDYGVIESCSKICGYLNSTVEADVCTGLCDLVGVNEFWKIFLLDDINPIYACQMVTACVTPKSPAANFDSVTMTPTVGVPGDTFTISLNFTVVNATGVGQFSYIVYYVATQSKYMYSLTFDSYPPGSYNQNFTFSTKNNATFPLGDYPVALMMCSAECGTHTPYSVPLNETQVVFTLETIPINKTNIASFQSQSVISAEEDTPKKKNHVVELPLPSFK</sequence>
<keyword evidence="1" id="KW-0732">Signal</keyword>
<dbReference type="RefSeq" id="XP_004358602.1">
    <property type="nucleotide sequence ID" value="XM_004358545.1"/>
</dbReference>